<dbReference type="Gramene" id="PRQ29219">
    <property type="protein sequence ID" value="PRQ29219"/>
    <property type="gene ID" value="RchiOBHm_Chr5g0011501"/>
</dbReference>
<proteinExistence type="predicted"/>
<name>A0A2P6Q4Y4_ROSCH</name>
<evidence type="ECO:0000313" key="1">
    <source>
        <dbReference type="EMBL" id="PRQ29219.1"/>
    </source>
</evidence>
<organism evidence="1 2">
    <name type="scientific">Rosa chinensis</name>
    <name type="common">China rose</name>
    <dbReference type="NCBI Taxonomy" id="74649"/>
    <lineage>
        <taxon>Eukaryota</taxon>
        <taxon>Viridiplantae</taxon>
        <taxon>Streptophyta</taxon>
        <taxon>Embryophyta</taxon>
        <taxon>Tracheophyta</taxon>
        <taxon>Spermatophyta</taxon>
        <taxon>Magnoliopsida</taxon>
        <taxon>eudicotyledons</taxon>
        <taxon>Gunneridae</taxon>
        <taxon>Pentapetalae</taxon>
        <taxon>rosids</taxon>
        <taxon>fabids</taxon>
        <taxon>Rosales</taxon>
        <taxon>Rosaceae</taxon>
        <taxon>Rosoideae</taxon>
        <taxon>Rosoideae incertae sedis</taxon>
        <taxon>Rosa</taxon>
    </lineage>
</organism>
<dbReference type="OMA" id="EQHIMQP"/>
<accession>A0A2P6Q4Y4</accession>
<comment type="caution">
    <text evidence="1">The sequence shown here is derived from an EMBL/GenBank/DDBJ whole genome shotgun (WGS) entry which is preliminary data.</text>
</comment>
<keyword evidence="2" id="KW-1185">Reference proteome</keyword>
<dbReference type="EMBL" id="PDCK01000043">
    <property type="protein sequence ID" value="PRQ29219.1"/>
    <property type="molecule type" value="Genomic_DNA"/>
</dbReference>
<evidence type="ECO:0000313" key="2">
    <source>
        <dbReference type="Proteomes" id="UP000238479"/>
    </source>
</evidence>
<dbReference type="Proteomes" id="UP000238479">
    <property type="component" value="Chromosome 5"/>
</dbReference>
<gene>
    <name evidence="1" type="ORF">RchiOBHm_Chr5g0011501</name>
</gene>
<sequence>MERVIMESLDSLWFYSNVFCPRTPVWESGAASLTKRVQEEHVIEEVLKPALPIVEDHKNESESEAGSLVPVTPRCAEVGITHVDDVAEVVEYYCPSPREKEQRRKRSRSKRGLQRNRRRILGEIDLGFHVKAEVSGCDWIFLEENFGYKNQFNLNDNMAMKEHLRTWAYAVACTVR</sequence>
<reference evidence="1 2" key="1">
    <citation type="journal article" date="2018" name="Nat. Genet.">
        <title>The Rosa genome provides new insights in the design of modern roses.</title>
        <authorList>
            <person name="Bendahmane M."/>
        </authorList>
    </citation>
    <scope>NUCLEOTIDE SEQUENCE [LARGE SCALE GENOMIC DNA]</scope>
    <source>
        <strain evidence="2">cv. Old Blush</strain>
    </source>
</reference>
<dbReference type="AlphaFoldDB" id="A0A2P6Q4Y4"/>
<protein>
    <submittedName>
        <fullName evidence="1">Uncharacterized protein</fullName>
    </submittedName>
</protein>